<dbReference type="KEGG" id="htu:Htur_4276"/>
<evidence type="ECO:0000259" key="1">
    <source>
        <dbReference type="Pfam" id="PF01909"/>
    </source>
</evidence>
<name>D2S147_HALTV</name>
<dbReference type="PANTHER" id="PTHR33933:SF1">
    <property type="entry name" value="PROTEIN ADENYLYLTRANSFERASE MNTA-RELATED"/>
    <property type="match status" value="1"/>
</dbReference>
<dbReference type="InterPro" id="IPR036390">
    <property type="entry name" value="WH_DNA-bd_sf"/>
</dbReference>
<evidence type="ECO:0000313" key="3">
    <source>
        <dbReference type="EMBL" id="ADB63094.1"/>
    </source>
</evidence>
<dbReference type="AlphaFoldDB" id="D2S147"/>
<gene>
    <name evidence="3" type="ordered locus">Htur_4276</name>
</gene>
<dbReference type="Gene3D" id="3.30.460.10">
    <property type="entry name" value="Beta Polymerase, domain 2"/>
    <property type="match status" value="1"/>
</dbReference>
<dbReference type="InterPro" id="IPR052548">
    <property type="entry name" value="Type_VII_TA_antitoxin"/>
</dbReference>
<protein>
    <submittedName>
        <fullName evidence="3">DNA polymerase beta domain protein region</fullName>
    </submittedName>
</protein>
<dbReference type="SUPFAM" id="SSF81301">
    <property type="entry name" value="Nucleotidyltransferase"/>
    <property type="match status" value="1"/>
</dbReference>
<dbReference type="HOGENOM" id="CLU_105300_0_0_2"/>
<dbReference type="InterPro" id="IPR043519">
    <property type="entry name" value="NT_sf"/>
</dbReference>
<dbReference type="InterPro" id="IPR036388">
    <property type="entry name" value="WH-like_DNA-bd_sf"/>
</dbReference>
<evidence type="ECO:0000259" key="2">
    <source>
        <dbReference type="Pfam" id="PF08279"/>
    </source>
</evidence>
<dbReference type="InterPro" id="IPR013196">
    <property type="entry name" value="HTH_11"/>
</dbReference>
<geneLocation type="plasmid" evidence="3 4">
    <name>pHTUR01</name>
</geneLocation>
<dbReference type="PANTHER" id="PTHR33933">
    <property type="entry name" value="NUCLEOTIDYLTRANSFERASE"/>
    <property type="match status" value="1"/>
</dbReference>
<keyword evidence="4" id="KW-1185">Reference proteome</keyword>
<accession>D2S147</accession>
<dbReference type="Gene3D" id="1.10.10.10">
    <property type="entry name" value="Winged helix-like DNA-binding domain superfamily/Winged helix DNA-binding domain"/>
    <property type="match status" value="1"/>
</dbReference>
<reference evidence="3 4" key="1">
    <citation type="journal article" date="2010" name="Stand. Genomic Sci.">
        <title>Complete genome sequence of Haloterrigena turkmenica type strain (4k).</title>
        <authorList>
            <person name="Saunders E."/>
            <person name="Tindall B.J."/>
            <person name="Fahnrich R."/>
            <person name="Lapidus A."/>
            <person name="Copeland A."/>
            <person name="Del Rio T.G."/>
            <person name="Lucas S."/>
            <person name="Chen F."/>
            <person name="Tice H."/>
            <person name="Cheng J.F."/>
            <person name="Han C."/>
            <person name="Detter J.C."/>
            <person name="Bruce D."/>
            <person name="Goodwin L."/>
            <person name="Chain P."/>
            <person name="Pitluck S."/>
            <person name="Pati A."/>
            <person name="Ivanova N."/>
            <person name="Mavromatis K."/>
            <person name="Chen A."/>
            <person name="Palaniappan K."/>
            <person name="Land M."/>
            <person name="Hauser L."/>
            <person name="Chang Y.J."/>
            <person name="Jeffries C.D."/>
            <person name="Brettin T."/>
            <person name="Rohde M."/>
            <person name="Goker M."/>
            <person name="Bristow J."/>
            <person name="Eisen J.A."/>
            <person name="Markowitz V."/>
            <person name="Hugenholtz P."/>
            <person name="Klenk H.P."/>
            <person name="Kyrpides N.C."/>
        </authorList>
    </citation>
    <scope>NUCLEOTIDE SEQUENCE [LARGE SCALE GENOMIC DNA]</scope>
    <source>
        <strain evidence="4">ATCC 51198 / DSM 5511 / JCM 9101 / NCIMB 13204 / VKM B-1734 / 4k</strain>
    </source>
</reference>
<proteinExistence type="predicted"/>
<evidence type="ECO:0000313" key="4">
    <source>
        <dbReference type="Proteomes" id="UP000001903"/>
    </source>
</evidence>
<dbReference type="Proteomes" id="UP000001903">
    <property type="component" value="Plasmid pHTUR01"/>
</dbReference>
<dbReference type="EMBL" id="CP001861">
    <property type="protein sequence ID" value="ADB63094.1"/>
    <property type="molecule type" value="Genomic_DNA"/>
</dbReference>
<dbReference type="InterPro" id="IPR002934">
    <property type="entry name" value="Polymerase_NTP_transf_dom"/>
</dbReference>
<feature type="domain" description="Helix-turn-helix type 11" evidence="2">
    <location>
        <begin position="63"/>
        <end position="114"/>
    </location>
</feature>
<dbReference type="Pfam" id="PF08279">
    <property type="entry name" value="HTH_11"/>
    <property type="match status" value="1"/>
</dbReference>
<sequence length="261" mass="28876">MAASRKTIIQVFDVAPAAAAASYLNVVAQDQIVSEMAGRDITVCIDAYPGAETDVFRIGAADDILRLLADAHETEFTIPDLVDATGVTRSTVWRAVDLLESIGAVRIRETPQRNYVSIDPDRLRKDDPILAIEQSEFHEPIRAFVTRIREAVRETDAIEDVLGIIVFGSVARGEADRQSDIDLFVVVDGDRTSARRVVSDIVADLSERRFDGDRFDFEPYVESAESARRAGPKLREIFTEGVTVDGSERLHSIRKAVITDE</sequence>
<keyword evidence="3" id="KW-0614">Plasmid</keyword>
<dbReference type="SUPFAM" id="SSF46785">
    <property type="entry name" value="Winged helix' DNA-binding domain"/>
    <property type="match status" value="1"/>
</dbReference>
<organism evidence="3 4">
    <name type="scientific">Haloterrigena turkmenica (strain ATCC 51198 / DSM 5511 / JCM 9101 / NCIMB 13204 / VKM B-1734 / 4k)</name>
    <name type="common">Halococcus turkmenicus</name>
    <dbReference type="NCBI Taxonomy" id="543526"/>
    <lineage>
        <taxon>Archaea</taxon>
        <taxon>Methanobacteriati</taxon>
        <taxon>Methanobacteriota</taxon>
        <taxon>Stenosarchaea group</taxon>
        <taxon>Halobacteria</taxon>
        <taxon>Halobacteriales</taxon>
        <taxon>Natrialbaceae</taxon>
        <taxon>Haloterrigena</taxon>
    </lineage>
</organism>
<feature type="domain" description="Polymerase nucleotidyl transferase" evidence="1">
    <location>
        <begin position="147"/>
        <end position="191"/>
    </location>
</feature>
<dbReference type="GO" id="GO:0016779">
    <property type="term" value="F:nucleotidyltransferase activity"/>
    <property type="evidence" value="ECO:0007669"/>
    <property type="project" value="InterPro"/>
</dbReference>
<dbReference type="Pfam" id="PF01909">
    <property type="entry name" value="NTP_transf_2"/>
    <property type="match status" value="1"/>
</dbReference>
<dbReference type="CDD" id="cd05403">
    <property type="entry name" value="NT_KNTase_like"/>
    <property type="match status" value="1"/>
</dbReference>